<keyword evidence="2" id="KW-1185">Reference proteome</keyword>
<accession>A0A8H2ZTQ1</accession>
<evidence type="ECO:0000313" key="2">
    <source>
        <dbReference type="Proteomes" id="UP000624404"/>
    </source>
</evidence>
<sequence>MIIPNTAFRGSHPVCVRNQRKIAVLSGLKVKYLKQAELIKRMEALNKASLAGESALQTLKLGSSRASKVAIREHPDRLFDPEFLKRALLFLLSADVTGEDDWDPDAALTSWEDKGSVNIPIFKWWWEMDGGVARIIEDELDMYKHHTPQQLASQEPVHYAIYAALRPDHWTSLLSYPYYAKYSEIDDKHQTTGGFEHIDQNVEKLLSGESGLKSQVQGSISFDDESSQNCTKIAPGFHKPGVLEKWWKELLEHHRKNGPVTRILPSAQLKWEAAPCRKGEARFTMPQIPPALNLGAGTDQDGALARISCMPPKATQSGKPIYNSYIPYKFPACVRLESLGALSDALIGLRQSAAPELILTWRAKAYTTAHAPFDVIKKTEQGIFQSKSYWNKQAADYPFDSDESIGDMVTDSGEEAQCGTLGNEGTPLRN</sequence>
<comment type="caution">
    <text evidence="1">The sequence shown here is derived from an EMBL/GenBank/DDBJ whole genome shotgun (WGS) entry which is preliminary data.</text>
</comment>
<proteinExistence type="predicted"/>
<organism evidence="1 2">
    <name type="scientific">Sclerotinia trifoliorum</name>
    <dbReference type="NCBI Taxonomy" id="28548"/>
    <lineage>
        <taxon>Eukaryota</taxon>
        <taxon>Fungi</taxon>
        <taxon>Dikarya</taxon>
        <taxon>Ascomycota</taxon>
        <taxon>Pezizomycotina</taxon>
        <taxon>Leotiomycetes</taxon>
        <taxon>Helotiales</taxon>
        <taxon>Sclerotiniaceae</taxon>
        <taxon>Sclerotinia</taxon>
    </lineage>
</organism>
<protein>
    <submittedName>
        <fullName evidence="1">Df26889f-7eb2-456f-a59f-8e900f60c752</fullName>
    </submittedName>
</protein>
<dbReference type="EMBL" id="CAJHIA010000030">
    <property type="protein sequence ID" value="CAD6448151.1"/>
    <property type="molecule type" value="Genomic_DNA"/>
</dbReference>
<gene>
    <name evidence="1" type="ORF">SCLTRI_LOCUS7943</name>
</gene>
<evidence type="ECO:0000313" key="1">
    <source>
        <dbReference type="EMBL" id="CAD6448151.1"/>
    </source>
</evidence>
<dbReference type="OrthoDB" id="3553160at2759"/>
<reference evidence="1" key="1">
    <citation type="submission" date="2020-10" db="EMBL/GenBank/DDBJ databases">
        <authorList>
            <person name="Kusch S."/>
        </authorList>
    </citation>
    <scope>NUCLEOTIDE SEQUENCE</scope>
    <source>
        <strain evidence="1">SwB9</strain>
    </source>
</reference>
<dbReference type="Proteomes" id="UP000624404">
    <property type="component" value="Unassembled WGS sequence"/>
</dbReference>
<dbReference type="AlphaFoldDB" id="A0A8H2ZTQ1"/>
<name>A0A8H2ZTQ1_9HELO</name>